<accession>A0A2P8VMB8</accession>
<comment type="caution">
    <text evidence="1">The sequence shown here is derived from an EMBL/GenBank/DDBJ whole genome shotgun (WGS) entry which is preliminary data.</text>
</comment>
<keyword evidence="2" id="KW-1185">Reference proteome</keyword>
<dbReference type="EMBL" id="PYEP01000002">
    <property type="protein sequence ID" value="PSN08701.1"/>
    <property type="molecule type" value="Genomic_DNA"/>
</dbReference>
<name>A0A2P8VMB8_9ENTR</name>
<proteinExistence type="predicted"/>
<sequence>MRIASRLAQILKRKRIFSLVFRELVTVTHYFHTWLHFGAFLCFFRVARGGHSGHNQDPRGIDW</sequence>
<dbReference type="AlphaFoldDB" id="A0A2P8VMB8"/>
<reference evidence="1 2" key="1">
    <citation type="submission" date="2018-03" db="EMBL/GenBank/DDBJ databases">
        <title>Draft genome sequence of the first documented clinical Siccibacter turicensis isolate in Austria.</title>
        <authorList>
            <person name="Lepuschitz S."/>
            <person name="Pekard-Amenitsch S."/>
            <person name="Haunold R."/>
            <person name="Schill S."/>
            <person name="Mach R."/>
            <person name="Allerberger F."/>
            <person name="Ruppitsch W."/>
            <person name="Forsythe S.J."/>
        </authorList>
    </citation>
    <scope>NUCLEOTIDE SEQUENCE [LARGE SCALE GENOMIC DNA]</scope>
    <source>
        <strain evidence="1 2">6100069499-17</strain>
    </source>
</reference>
<organism evidence="1 2">
    <name type="scientific">Siccibacter turicensis</name>
    <dbReference type="NCBI Taxonomy" id="357233"/>
    <lineage>
        <taxon>Bacteria</taxon>
        <taxon>Pseudomonadati</taxon>
        <taxon>Pseudomonadota</taxon>
        <taxon>Gammaproteobacteria</taxon>
        <taxon>Enterobacterales</taxon>
        <taxon>Enterobacteriaceae</taxon>
        <taxon>Siccibacter</taxon>
    </lineage>
</organism>
<dbReference type="Proteomes" id="UP000240212">
    <property type="component" value="Unassembled WGS sequence"/>
</dbReference>
<evidence type="ECO:0000313" key="2">
    <source>
        <dbReference type="Proteomes" id="UP000240212"/>
    </source>
</evidence>
<protein>
    <submittedName>
        <fullName evidence="1">Uncharacterized protein</fullName>
    </submittedName>
</protein>
<gene>
    <name evidence="1" type="ORF">C7G83_04905</name>
</gene>
<evidence type="ECO:0000313" key="1">
    <source>
        <dbReference type="EMBL" id="PSN08701.1"/>
    </source>
</evidence>